<evidence type="ECO:0000313" key="10">
    <source>
        <dbReference type="Proteomes" id="UP000251211"/>
    </source>
</evidence>
<protein>
    <submittedName>
        <fullName evidence="9">DoxX</fullName>
    </submittedName>
</protein>
<comment type="caution">
    <text evidence="9">The sequence shown here is derived from an EMBL/GenBank/DDBJ whole genome shotgun (WGS) entry which is preliminary data.</text>
</comment>
<feature type="transmembrane region" description="Helical" evidence="8">
    <location>
        <begin position="78"/>
        <end position="98"/>
    </location>
</feature>
<dbReference type="PANTHER" id="PTHR33452:SF4">
    <property type="entry name" value="BLL4328 PROTEIN"/>
    <property type="match status" value="1"/>
</dbReference>
<keyword evidence="5 8" id="KW-1133">Transmembrane helix</keyword>
<feature type="transmembrane region" description="Helical" evidence="8">
    <location>
        <begin position="136"/>
        <end position="157"/>
    </location>
</feature>
<comment type="similarity">
    <text evidence="2">Belongs to the DoxX family.</text>
</comment>
<dbReference type="InterPro" id="IPR051907">
    <property type="entry name" value="DoxX-like_oxidoreductase"/>
</dbReference>
<name>A0AB38F5C8_RHOWR</name>
<feature type="region of interest" description="Disordered" evidence="7">
    <location>
        <begin position="172"/>
        <end position="192"/>
    </location>
</feature>
<dbReference type="AlphaFoldDB" id="A0AB38F5C8"/>
<feature type="transmembrane region" description="Helical" evidence="8">
    <location>
        <begin position="105"/>
        <end position="121"/>
    </location>
</feature>
<dbReference type="GO" id="GO:0005886">
    <property type="term" value="C:plasma membrane"/>
    <property type="evidence" value="ECO:0007669"/>
    <property type="project" value="UniProtKB-SubCell"/>
</dbReference>
<evidence type="ECO:0000313" key="9">
    <source>
        <dbReference type="EMBL" id="SPZ34406.1"/>
    </source>
</evidence>
<keyword evidence="3" id="KW-1003">Cell membrane</keyword>
<reference evidence="9 10" key="1">
    <citation type="submission" date="2018-06" db="EMBL/GenBank/DDBJ databases">
        <authorList>
            <consortium name="Pathogen Informatics"/>
            <person name="Doyle S."/>
        </authorList>
    </citation>
    <scope>NUCLEOTIDE SEQUENCE [LARGE SCALE GENOMIC DNA]</scope>
    <source>
        <strain evidence="9 10">NCTC13229</strain>
    </source>
</reference>
<keyword evidence="6 8" id="KW-0472">Membrane</keyword>
<proteinExistence type="inferred from homology"/>
<evidence type="ECO:0000256" key="8">
    <source>
        <dbReference type="SAM" id="Phobius"/>
    </source>
</evidence>
<dbReference type="PANTHER" id="PTHR33452">
    <property type="entry name" value="OXIDOREDUCTASE CATD-RELATED"/>
    <property type="match status" value="1"/>
</dbReference>
<evidence type="ECO:0000256" key="6">
    <source>
        <dbReference type="ARBA" id="ARBA00023136"/>
    </source>
</evidence>
<organism evidence="9 10">
    <name type="scientific">Rhodococcus wratislaviensis</name>
    <name type="common">Tsukamurella wratislaviensis</name>
    <dbReference type="NCBI Taxonomy" id="44752"/>
    <lineage>
        <taxon>Bacteria</taxon>
        <taxon>Bacillati</taxon>
        <taxon>Actinomycetota</taxon>
        <taxon>Actinomycetes</taxon>
        <taxon>Mycobacteriales</taxon>
        <taxon>Nocardiaceae</taxon>
        <taxon>Rhodococcus</taxon>
    </lineage>
</organism>
<sequence>MSFPTSLCRTGVVEQRLGQACLIFCDVTTKSISRLHGPSVDYAIAAFRVVIGFLFFCHGTSTLFAWPTAPHGGHTAAVGAWPSWWGAVIQLVCGAALFLGLGTRIAAFIASGSMAYAYFWSHQPDGVLPIQNNGELSAIFCWALFLMIFLGAGALSLDRVIAGGGRAAQSDDVVDGTAGDHGPTTESREVNA</sequence>
<evidence type="ECO:0000256" key="7">
    <source>
        <dbReference type="SAM" id="MobiDB-lite"/>
    </source>
</evidence>
<keyword evidence="4 8" id="KW-0812">Transmembrane</keyword>
<evidence type="ECO:0000256" key="5">
    <source>
        <dbReference type="ARBA" id="ARBA00022989"/>
    </source>
</evidence>
<evidence type="ECO:0000256" key="4">
    <source>
        <dbReference type="ARBA" id="ARBA00022692"/>
    </source>
</evidence>
<dbReference type="EMBL" id="UAUI01000001">
    <property type="protein sequence ID" value="SPZ34406.1"/>
    <property type="molecule type" value="Genomic_DNA"/>
</dbReference>
<gene>
    <name evidence="9" type="ORF">NCTC13229_00196</name>
</gene>
<evidence type="ECO:0000256" key="1">
    <source>
        <dbReference type="ARBA" id="ARBA00004651"/>
    </source>
</evidence>
<feature type="transmembrane region" description="Helical" evidence="8">
    <location>
        <begin position="42"/>
        <end position="66"/>
    </location>
</feature>
<evidence type="ECO:0000256" key="2">
    <source>
        <dbReference type="ARBA" id="ARBA00006679"/>
    </source>
</evidence>
<dbReference type="Pfam" id="PF07681">
    <property type="entry name" value="DoxX"/>
    <property type="match status" value="1"/>
</dbReference>
<comment type="subcellular location">
    <subcellularLocation>
        <location evidence="1">Cell membrane</location>
        <topology evidence="1">Multi-pass membrane protein</topology>
    </subcellularLocation>
</comment>
<dbReference type="Proteomes" id="UP000251211">
    <property type="component" value="Unassembled WGS sequence"/>
</dbReference>
<dbReference type="InterPro" id="IPR032808">
    <property type="entry name" value="DoxX"/>
</dbReference>
<evidence type="ECO:0000256" key="3">
    <source>
        <dbReference type="ARBA" id="ARBA00022475"/>
    </source>
</evidence>
<accession>A0AB38F5C8</accession>